<dbReference type="SUPFAM" id="SSF117281">
    <property type="entry name" value="Kelch motif"/>
    <property type="match status" value="1"/>
</dbReference>
<evidence type="ECO:0000256" key="1">
    <source>
        <dbReference type="ARBA" id="ARBA00022441"/>
    </source>
</evidence>
<keyword evidence="2" id="KW-0677">Repeat</keyword>
<proteinExistence type="predicted"/>
<dbReference type="VEuPathDB" id="FungiDB:MUCCIDRAFT_114746"/>
<accession>A0A168I4V5</accession>
<gene>
    <name evidence="5" type="ORF">MUCCIDRAFT_114746</name>
</gene>
<organism evidence="5 6">
    <name type="scientific">Mucor lusitanicus CBS 277.49</name>
    <dbReference type="NCBI Taxonomy" id="747725"/>
    <lineage>
        <taxon>Eukaryota</taxon>
        <taxon>Fungi</taxon>
        <taxon>Fungi incertae sedis</taxon>
        <taxon>Mucoromycota</taxon>
        <taxon>Mucoromycotina</taxon>
        <taxon>Mucoromycetes</taxon>
        <taxon>Mucorales</taxon>
        <taxon>Mucorineae</taxon>
        <taxon>Mucoraceae</taxon>
        <taxon>Mucor</taxon>
    </lineage>
</organism>
<reference evidence="5 6" key="1">
    <citation type="submission" date="2015-06" db="EMBL/GenBank/DDBJ databases">
        <title>Expansion of signal transduction pathways in fungi by whole-genome duplication.</title>
        <authorList>
            <consortium name="DOE Joint Genome Institute"/>
            <person name="Corrochano L.M."/>
            <person name="Kuo A."/>
            <person name="Marcet-Houben M."/>
            <person name="Polaino S."/>
            <person name="Salamov A."/>
            <person name="Villalobos J.M."/>
            <person name="Alvarez M.I."/>
            <person name="Avalos J."/>
            <person name="Benito E.P."/>
            <person name="Benoit I."/>
            <person name="Burger G."/>
            <person name="Camino L.P."/>
            <person name="Canovas D."/>
            <person name="Cerda-Olmedo E."/>
            <person name="Cheng J.-F."/>
            <person name="Dominguez A."/>
            <person name="Elias M."/>
            <person name="Eslava A.P."/>
            <person name="Glaser F."/>
            <person name="Grimwood J."/>
            <person name="Gutierrez G."/>
            <person name="Heitman J."/>
            <person name="Henrissat B."/>
            <person name="Iturriaga E.A."/>
            <person name="Lang B.F."/>
            <person name="Lavin J.L."/>
            <person name="Lee S."/>
            <person name="Li W."/>
            <person name="Lindquist E."/>
            <person name="Lopez-Garcia S."/>
            <person name="Luque E.M."/>
            <person name="Marcos A.T."/>
            <person name="Martin J."/>
            <person name="Mccluskey K."/>
            <person name="Medina H.R."/>
            <person name="Miralles-Duran A."/>
            <person name="Miyazaki A."/>
            <person name="Munoz-Torres E."/>
            <person name="Oguiza J.A."/>
            <person name="Ohm R."/>
            <person name="Olmedo M."/>
            <person name="Orejas M."/>
            <person name="Ortiz-Castellanos L."/>
            <person name="Pisabarro A.G."/>
            <person name="Rodriguez-Romero J."/>
            <person name="Ruiz-Herrera J."/>
            <person name="Ruiz-Vazquez R."/>
            <person name="Sanz C."/>
            <person name="Schackwitz W."/>
            <person name="Schmutz J."/>
            <person name="Shahriari M."/>
            <person name="Shelest E."/>
            <person name="Silva-Franco F."/>
            <person name="Soanes D."/>
            <person name="Syed K."/>
            <person name="Tagua V.G."/>
            <person name="Talbot N.J."/>
            <person name="Thon M."/>
            <person name="De Vries R.P."/>
            <person name="Wiebenga A."/>
            <person name="Yadav J.S."/>
            <person name="Braun E.L."/>
            <person name="Baker S."/>
            <person name="Garre V."/>
            <person name="Horwitz B."/>
            <person name="Torres-Martinez S."/>
            <person name="Idnurm A."/>
            <person name="Herrera-Estrella A."/>
            <person name="Gabaldon T."/>
            <person name="Grigoriev I.V."/>
        </authorList>
    </citation>
    <scope>NUCLEOTIDE SEQUENCE [LARGE SCALE GENOMIC DNA]</scope>
    <source>
        <strain evidence="5 6">CBS 277.49</strain>
    </source>
</reference>
<feature type="transmembrane region" description="Helical" evidence="4">
    <location>
        <begin position="414"/>
        <end position="438"/>
    </location>
</feature>
<evidence type="ECO:0000313" key="6">
    <source>
        <dbReference type="Proteomes" id="UP000077051"/>
    </source>
</evidence>
<name>A0A168I4V5_MUCCL</name>
<evidence type="ECO:0000256" key="2">
    <source>
        <dbReference type="ARBA" id="ARBA00022737"/>
    </source>
</evidence>
<feature type="transmembrane region" description="Helical" evidence="4">
    <location>
        <begin position="754"/>
        <end position="781"/>
    </location>
</feature>
<dbReference type="InterPro" id="IPR015915">
    <property type="entry name" value="Kelch-typ_b-propeller"/>
</dbReference>
<feature type="region of interest" description="Disordered" evidence="3">
    <location>
        <begin position="950"/>
        <end position="998"/>
    </location>
</feature>
<keyword evidence="4" id="KW-0812">Transmembrane</keyword>
<evidence type="ECO:0000256" key="4">
    <source>
        <dbReference type="SAM" id="Phobius"/>
    </source>
</evidence>
<sequence length="1023" mass="114838">MDSQNSPKWISNNDNPNTAISKGVSIMGGACSVTINDTIYLSGFSRPTSASLSKNITSNVWLIASNEIVSNTPLTSLSVNSVSSNLSIHGVRDLQPYLPHANGIASSSLDEMIVFALSVQDQFDLESVNQSRSSLHQNTSSAIPFSVYKFDLKERGHWAQIASPSPAVPVYRKEHSITSSPSVDAVYLFGGVNSTHLQQDFWLFSLLTFQWKKLDVPSTIKPRCGHTASMMSDGRIVFIGGYDCSKLPQMQMFDMADVAIFDTALSIWNDPPNINGAVPKPRLFHSAIVAGPNNNVIFVCGGQDNVQTPYHTYIGSQRDQLADMTAILDTDSWSWTVPTSSIYQPLPQSYASISVVNDSKIVFGFGINYQTIYDNFHVFDMSKQAWEAPTTARGLGERTIVNSIFNKNGVITNAVLWIILGCLLSTVVVSYIIAIWTFGYKRFHMKVYTAYKAIKKEIWKPRVGEPGWAESSRLLLKTLFLMLFVYLIFTLSTQVLNSPIIDQLSYESNDRMLVDVPDVKFCFEQWEEVKDPIIRCTTDFGGQCSNFFYQLPKKSNAEGTSTVCSLFRAPTSFKLGQTSQRSLESSGSFLKFDYYKVNDAKNNTLIFNKEQQVKIELYNKLHDPNLELYRSTLNQSITNTTLLTFEWNSNEEESMYRSESDLAGQTAKNAYRLSTHLMSTVSFELIKRISLESSIWNYIGIAPSVSTRYEIDTMTASESFPLEYNPLSSSVQPFGSLHVFPANYQTKVLREQKAFAFINAIGIFGGLFGLLFSLQTCLFGYRPRSPWGYMHRWSFGQFRSSLLHGLHTNFFPSTMKAFTNQRYFPMAHPSSSVQPLQHYTSDYSIASSTHSSQHHQPDYFLSRNTMSSTSKHGLHPLVIPTAEAKSNANCLLSPSPIINFSEIKGTRGSELRMALIEERIYTLERLFQAYYIDDEIFRSLDRALQADKRKSTAMSSSSSSLTGDSSQNSTELKRRTDKQTSSTASTAPPVPRASTTTTINLFDPTKLQSFLWGTKQEVDKYYQ</sequence>
<comment type="caution">
    <text evidence="5">The sequence shown here is derived from an EMBL/GenBank/DDBJ whole genome shotgun (WGS) entry which is preliminary data.</text>
</comment>
<protein>
    <submittedName>
        <fullName evidence="5">Uncharacterized protein</fullName>
    </submittedName>
</protein>
<dbReference type="AlphaFoldDB" id="A0A168I4V5"/>
<dbReference type="Proteomes" id="UP000077051">
    <property type="component" value="Unassembled WGS sequence"/>
</dbReference>
<keyword evidence="6" id="KW-1185">Reference proteome</keyword>
<dbReference type="EMBL" id="AMYB01000008">
    <property type="protein sequence ID" value="OAC99552.1"/>
    <property type="molecule type" value="Genomic_DNA"/>
</dbReference>
<feature type="transmembrane region" description="Helical" evidence="4">
    <location>
        <begin position="474"/>
        <end position="496"/>
    </location>
</feature>
<dbReference type="Gene3D" id="2.120.10.80">
    <property type="entry name" value="Kelch-type beta propeller"/>
    <property type="match status" value="1"/>
</dbReference>
<keyword evidence="4" id="KW-0472">Membrane</keyword>
<dbReference type="STRING" id="747725.A0A168I4V5"/>
<evidence type="ECO:0000256" key="3">
    <source>
        <dbReference type="SAM" id="MobiDB-lite"/>
    </source>
</evidence>
<dbReference type="PANTHER" id="PTHR46093">
    <property type="entry name" value="ACYL-COA-BINDING DOMAIN-CONTAINING PROTEIN 5"/>
    <property type="match status" value="1"/>
</dbReference>
<keyword evidence="1" id="KW-0880">Kelch repeat</keyword>
<dbReference type="OrthoDB" id="432528at2759"/>
<dbReference type="Pfam" id="PF24681">
    <property type="entry name" value="Kelch_KLHDC2_KLHL20_DRC7"/>
    <property type="match status" value="1"/>
</dbReference>
<evidence type="ECO:0000313" key="5">
    <source>
        <dbReference type="EMBL" id="OAC99552.1"/>
    </source>
</evidence>
<keyword evidence="4" id="KW-1133">Transmembrane helix</keyword>
<dbReference type="PANTHER" id="PTHR46093:SF18">
    <property type="entry name" value="FIBRONECTIN TYPE-III DOMAIN-CONTAINING PROTEIN"/>
    <property type="match status" value="1"/>
</dbReference>
<feature type="compositionally biased region" description="Low complexity" evidence="3">
    <location>
        <begin position="952"/>
        <end position="970"/>
    </location>
</feature>